<keyword evidence="5 8" id="KW-0411">Iron-sulfur</keyword>
<comment type="subunit">
    <text evidence="8">Homodimer.</text>
</comment>
<dbReference type="GO" id="GO:0140663">
    <property type="term" value="F:ATP-dependent FeS chaperone activity"/>
    <property type="evidence" value="ECO:0007669"/>
    <property type="project" value="InterPro"/>
</dbReference>
<dbReference type="GO" id="GO:0016887">
    <property type="term" value="F:ATP hydrolysis activity"/>
    <property type="evidence" value="ECO:0007669"/>
    <property type="project" value="UniProtKB-UniRule"/>
</dbReference>
<keyword evidence="2 8" id="KW-0547">Nucleotide-binding</keyword>
<dbReference type="InterPro" id="IPR000808">
    <property type="entry name" value="Mrp-like_CS"/>
</dbReference>
<dbReference type="PANTHER" id="PTHR42961:SF2">
    <property type="entry name" value="IRON-SULFUR PROTEIN NUBPL"/>
    <property type="match status" value="1"/>
</dbReference>
<protein>
    <recommendedName>
        <fullName evidence="7 8">Iron-sulfur cluster carrier protein</fullName>
    </recommendedName>
</protein>
<dbReference type="Pfam" id="PF01883">
    <property type="entry name" value="FeS_assembly_P"/>
    <property type="match status" value="1"/>
</dbReference>
<reference evidence="11" key="1">
    <citation type="submission" date="2018-01" db="EMBL/GenBank/DDBJ databases">
        <authorList>
            <person name="Kerou L M."/>
        </authorList>
    </citation>
    <scope>NUCLEOTIDE SEQUENCE [LARGE SCALE GENOMIC DNA]</scope>
    <source>
        <strain evidence="11">SCU2</strain>
    </source>
</reference>
<evidence type="ECO:0000256" key="7">
    <source>
        <dbReference type="ARBA" id="ARBA00074706"/>
    </source>
</evidence>
<dbReference type="AlphaFoldDB" id="A0A2K5AR03"/>
<evidence type="ECO:0000256" key="1">
    <source>
        <dbReference type="ARBA" id="ARBA00022723"/>
    </source>
</evidence>
<dbReference type="SUPFAM" id="SSF117916">
    <property type="entry name" value="Fe-S cluster assembly (FSCA) domain-like"/>
    <property type="match status" value="1"/>
</dbReference>
<dbReference type="InterPro" id="IPR034904">
    <property type="entry name" value="FSCA_dom_sf"/>
</dbReference>
<evidence type="ECO:0000259" key="9">
    <source>
        <dbReference type="Pfam" id="PF01883"/>
    </source>
</evidence>
<dbReference type="EMBL" id="LT981265">
    <property type="protein sequence ID" value="SPC34029.1"/>
    <property type="molecule type" value="Genomic_DNA"/>
</dbReference>
<evidence type="ECO:0000256" key="5">
    <source>
        <dbReference type="ARBA" id="ARBA00023014"/>
    </source>
</evidence>
<dbReference type="PROSITE" id="PS01215">
    <property type="entry name" value="MRP"/>
    <property type="match status" value="1"/>
</dbReference>
<comment type="similarity">
    <text evidence="8">Belongs to the Mrp/NBP35 ATP-binding proteins family.</text>
</comment>
<dbReference type="GeneID" id="41594910"/>
<gene>
    <name evidence="10" type="primary">mrp</name>
    <name evidence="10" type="ORF">NCAV_0851</name>
</gene>
<accession>A0A2K5AR03</accession>
<keyword evidence="8" id="KW-0378">Hydrolase</keyword>
<proteinExistence type="inferred from homology"/>
<keyword evidence="4 8" id="KW-0408">Iron</keyword>
<dbReference type="Pfam" id="PF10609">
    <property type="entry name" value="ParA"/>
    <property type="match status" value="1"/>
</dbReference>
<dbReference type="GO" id="GO:0005524">
    <property type="term" value="F:ATP binding"/>
    <property type="evidence" value="ECO:0007669"/>
    <property type="project" value="UniProtKB-UniRule"/>
</dbReference>
<dbReference type="SUPFAM" id="SSF52540">
    <property type="entry name" value="P-loop containing nucleoside triphosphate hydrolases"/>
    <property type="match status" value="1"/>
</dbReference>
<evidence type="ECO:0000256" key="3">
    <source>
        <dbReference type="ARBA" id="ARBA00022840"/>
    </source>
</evidence>
<dbReference type="CDD" id="cd02037">
    <property type="entry name" value="Mrp_NBP35"/>
    <property type="match status" value="1"/>
</dbReference>
<feature type="domain" description="MIP18 family-like" evidence="9">
    <location>
        <begin position="5"/>
        <end position="67"/>
    </location>
</feature>
<feature type="binding site" evidence="8">
    <location>
        <begin position="103"/>
        <end position="110"/>
    </location>
    <ligand>
        <name>ATP</name>
        <dbReference type="ChEBI" id="CHEBI:30616"/>
    </ligand>
</feature>
<dbReference type="InterPro" id="IPR027417">
    <property type="entry name" value="P-loop_NTPase"/>
</dbReference>
<evidence type="ECO:0000256" key="8">
    <source>
        <dbReference type="HAMAP-Rule" id="MF_02040"/>
    </source>
</evidence>
<dbReference type="InterPro" id="IPR033756">
    <property type="entry name" value="YlxH/NBP35"/>
</dbReference>
<dbReference type="FunFam" id="3.40.50.300:FF:001119">
    <property type="entry name" value="Iron-sulfur cluster carrier protein"/>
    <property type="match status" value="1"/>
</dbReference>
<comment type="function">
    <text evidence="6 8">Binds and transfers iron-sulfur (Fe-S) clusters to target apoproteins. Can hydrolyze ATP.</text>
</comment>
<evidence type="ECO:0000313" key="11">
    <source>
        <dbReference type="Proteomes" id="UP000236248"/>
    </source>
</evidence>
<dbReference type="RefSeq" id="WP_103287219.1">
    <property type="nucleotide sequence ID" value="NZ_LT981265.1"/>
</dbReference>
<dbReference type="GO" id="GO:0051539">
    <property type="term" value="F:4 iron, 4 sulfur cluster binding"/>
    <property type="evidence" value="ECO:0007669"/>
    <property type="project" value="TreeGrafter"/>
</dbReference>
<keyword evidence="11" id="KW-1185">Reference proteome</keyword>
<dbReference type="InterPro" id="IPR019591">
    <property type="entry name" value="Mrp/NBP35_ATP-bd"/>
</dbReference>
<sequence length="357" mass="38327">MVTVDEVMNALRSIKDPELNRDIVSMGMIKDLSIDGSKVTFTLELTTPACPYNSEIEQEVREKVKALGVEPIIKVTARVMEGRAVNASEILAGVKNVIAVASGKGGVGKSTVAVNLAYALASTGARVGLLDADIYGPSVPLMLGLSPGLMVNSENRIVPQEVHGIKVMSMGLVTTRGEENVGIWRGPIISGIIKQFLTDVDWGELDYLIVDLPPGTGDAPLTLAQTIPITGVVIVTTPQDVAMNIARKSALMFKKLNIPIIGVVENMSYFICPHCSKESRVFGYSSEEKIEERFGAPLLGEIPLHTSIMEGSETGKPIMLLEPESPYARAVEMIARRVAGRVSIIAAEMQDASVIQQ</sequence>
<dbReference type="InterPro" id="IPR002744">
    <property type="entry name" value="MIP18-like"/>
</dbReference>
<dbReference type="PANTHER" id="PTHR42961">
    <property type="entry name" value="IRON-SULFUR PROTEIN NUBPL"/>
    <property type="match status" value="1"/>
</dbReference>
<keyword evidence="1 8" id="KW-0479">Metal-binding</keyword>
<organism evidence="10 11">
    <name type="scientific">Candidatus Nitrosocaldus cavascurensis</name>
    <dbReference type="NCBI Taxonomy" id="2058097"/>
    <lineage>
        <taxon>Archaea</taxon>
        <taxon>Nitrososphaerota</taxon>
        <taxon>Nitrososphaeria</taxon>
        <taxon>Candidatus Nitrosocaldales</taxon>
        <taxon>Candidatus Nitrosocaldaceae</taxon>
        <taxon>Candidatus Nitrosocaldus</taxon>
    </lineage>
</organism>
<evidence type="ECO:0000256" key="4">
    <source>
        <dbReference type="ARBA" id="ARBA00023004"/>
    </source>
</evidence>
<evidence type="ECO:0000256" key="6">
    <source>
        <dbReference type="ARBA" id="ARBA00058094"/>
    </source>
</evidence>
<dbReference type="Gene3D" id="3.30.300.130">
    <property type="entry name" value="Fe-S cluster assembly (FSCA)"/>
    <property type="match status" value="1"/>
</dbReference>
<dbReference type="InterPro" id="IPR044304">
    <property type="entry name" value="NUBPL-like"/>
</dbReference>
<dbReference type="GO" id="GO:0046872">
    <property type="term" value="F:metal ion binding"/>
    <property type="evidence" value="ECO:0007669"/>
    <property type="project" value="UniProtKB-KW"/>
</dbReference>
<name>A0A2K5AR03_9ARCH</name>
<dbReference type="Proteomes" id="UP000236248">
    <property type="component" value="Chromosome NCAV"/>
</dbReference>
<keyword evidence="3 8" id="KW-0067">ATP-binding</keyword>
<dbReference type="KEGG" id="ncv:NCAV_0851"/>
<evidence type="ECO:0000256" key="2">
    <source>
        <dbReference type="ARBA" id="ARBA00022741"/>
    </source>
</evidence>
<dbReference type="GO" id="GO:0016226">
    <property type="term" value="P:iron-sulfur cluster assembly"/>
    <property type="evidence" value="ECO:0007669"/>
    <property type="project" value="InterPro"/>
</dbReference>
<dbReference type="HAMAP" id="MF_02040">
    <property type="entry name" value="Mrp_NBP35"/>
    <property type="match status" value="1"/>
</dbReference>
<dbReference type="Gene3D" id="3.40.50.300">
    <property type="entry name" value="P-loop containing nucleotide triphosphate hydrolases"/>
    <property type="match status" value="1"/>
</dbReference>
<evidence type="ECO:0000313" key="10">
    <source>
        <dbReference type="EMBL" id="SPC34029.1"/>
    </source>
</evidence>